<reference evidence="1 2" key="1">
    <citation type="journal article" date="1994" name="Int. J. Syst. Bacteriol.">
        <title>Phylogenetic positions of novel aerobic, bacteriochlorophyll a-containing bacteria and description of Roseococcus thiosulfatophilus gen. nov., sp. nov., Erythromicrobium ramosum gen. nov., sp. nov., and Erythrobacter litoralis sp. nov.</title>
        <authorList>
            <person name="Yurkov V."/>
            <person name="Stackebrandt E."/>
            <person name="Holmes A."/>
            <person name="Fuerst J.A."/>
            <person name="Hugenholtz P."/>
            <person name="Golecki J."/>
            <person name="Gad'on N."/>
            <person name="Gorlenko V.M."/>
            <person name="Kompantseva E.I."/>
            <person name="Drews G."/>
        </authorList>
    </citation>
    <scope>NUCLEOTIDE SEQUENCE [LARGE SCALE GENOMIC DNA]</scope>
    <source>
        <strain evidence="1 2">KR-99</strain>
    </source>
</reference>
<dbReference type="GO" id="GO:0006355">
    <property type="term" value="P:regulation of DNA-templated transcription"/>
    <property type="evidence" value="ECO:0007669"/>
    <property type="project" value="InterPro"/>
</dbReference>
<protein>
    <submittedName>
        <fullName evidence="1">Ribbon-helix-helix protein, CopG family</fullName>
    </submittedName>
</protein>
<dbReference type="SUPFAM" id="SSF47598">
    <property type="entry name" value="Ribbon-helix-helix"/>
    <property type="match status" value="1"/>
</dbReference>
<accession>A0A7V8RD37</accession>
<dbReference type="Proteomes" id="UP000589292">
    <property type="component" value="Unassembled WGS sequence"/>
</dbReference>
<name>A0A7V8RD37_9SPHN</name>
<dbReference type="AlphaFoldDB" id="A0A7V8RD37"/>
<dbReference type="EMBL" id="VDES01000002">
    <property type="protein sequence ID" value="MBA1374208.1"/>
    <property type="molecule type" value="Genomic_DNA"/>
</dbReference>
<evidence type="ECO:0000313" key="2">
    <source>
        <dbReference type="Proteomes" id="UP000589292"/>
    </source>
</evidence>
<dbReference type="InterPro" id="IPR052991">
    <property type="entry name" value="Non-func_TypeII_TA_Antitoxin"/>
</dbReference>
<sequence>MSSTTMTIRLPLDVSDKLSRLAKGTDRSRSYLAAAALSAYVDRELEIIEGIQQGLADVDAGRVVPHEQVVAEAEAIIAQAREARTKR</sequence>
<evidence type="ECO:0000313" key="1">
    <source>
        <dbReference type="EMBL" id="MBA1374208.1"/>
    </source>
</evidence>
<dbReference type="InterPro" id="IPR010985">
    <property type="entry name" value="Ribbon_hlx_hlx"/>
</dbReference>
<proteinExistence type="predicted"/>
<gene>
    <name evidence="1" type="ORF">FG486_07645</name>
</gene>
<dbReference type="PANTHER" id="PTHR40688:SF2">
    <property type="entry name" value="RIBBON-HELIX-HELIX PROTEIN COPG DOMAIN-CONTAINING PROTEIN"/>
    <property type="match status" value="1"/>
</dbReference>
<keyword evidence="2" id="KW-1185">Reference proteome</keyword>
<organism evidence="1 2">
    <name type="scientific">Sphingomonas ursincola</name>
    <dbReference type="NCBI Taxonomy" id="56361"/>
    <lineage>
        <taxon>Bacteria</taxon>
        <taxon>Pseudomonadati</taxon>
        <taxon>Pseudomonadota</taxon>
        <taxon>Alphaproteobacteria</taxon>
        <taxon>Sphingomonadales</taxon>
        <taxon>Sphingomonadaceae</taxon>
        <taxon>Sphingomonas</taxon>
    </lineage>
</organism>
<dbReference type="PANTHER" id="PTHR40688">
    <property type="match status" value="1"/>
</dbReference>
<comment type="caution">
    <text evidence="1">The sequence shown here is derived from an EMBL/GenBank/DDBJ whole genome shotgun (WGS) entry which is preliminary data.</text>
</comment>